<dbReference type="InterPro" id="IPR023393">
    <property type="entry name" value="START-like_dom_sf"/>
</dbReference>
<evidence type="ECO:0000256" key="1">
    <source>
        <dbReference type="ARBA" id="ARBA00006817"/>
    </source>
</evidence>
<dbReference type="CDD" id="cd08899">
    <property type="entry name" value="SRPBCC_CalC_Aha1-like_6"/>
    <property type="match status" value="1"/>
</dbReference>
<dbReference type="AlphaFoldDB" id="A0A8H9J1C3"/>
<gene>
    <name evidence="3" type="ORF">GCM10017566_40970</name>
</gene>
<evidence type="ECO:0000313" key="3">
    <source>
        <dbReference type="EMBL" id="GHF63161.1"/>
    </source>
</evidence>
<feature type="domain" description="Activator of Hsp90 ATPase homologue 1/2-like C-terminal" evidence="2">
    <location>
        <begin position="27"/>
        <end position="134"/>
    </location>
</feature>
<reference evidence="3" key="1">
    <citation type="journal article" date="2014" name="Int. J. Syst. Evol. Microbiol.">
        <title>Complete genome sequence of Corynebacterium casei LMG S-19264T (=DSM 44701T), isolated from a smear-ripened cheese.</title>
        <authorList>
            <consortium name="US DOE Joint Genome Institute (JGI-PGF)"/>
            <person name="Walter F."/>
            <person name="Albersmeier A."/>
            <person name="Kalinowski J."/>
            <person name="Ruckert C."/>
        </authorList>
    </citation>
    <scope>NUCLEOTIDE SEQUENCE</scope>
    <source>
        <strain evidence="3">CGMCC 4.7679</strain>
    </source>
</reference>
<accession>A0A8H9J1C3</accession>
<dbReference type="Pfam" id="PF08327">
    <property type="entry name" value="AHSA1"/>
    <property type="match status" value="1"/>
</dbReference>
<dbReference type="Gene3D" id="3.30.530.20">
    <property type="match status" value="1"/>
</dbReference>
<keyword evidence="4" id="KW-1185">Reference proteome</keyword>
<dbReference type="Proteomes" id="UP000658656">
    <property type="component" value="Unassembled WGS sequence"/>
</dbReference>
<dbReference type="EMBL" id="BNAV01000005">
    <property type="protein sequence ID" value="GHF63161.1"/>
    <property type="molecule type" value="Genomic_DNA"/>
</dbReference>
<organism evidence="3 4">
    <name type="scientific">Amycolatopsis bartoniae</name>
    <dbReference type="NCBI Taxonomy" id="941986"/>
    <lineage>
        <taxon>Bacteria</taxon>
        <taxon>Bacillati</taxon>
        <taxon>Actinomycetota</taxon>
        <taxon>Actinomycetes</taxon>
        <taxon>Pseudonocardiales</taxon>
        <taxon>Pseudonocardiaceae</taxon>
        <taxon>Amycolatopsis</taxon>
    </lineage>
</organism>
<reference evidence="3" key="2">
    <citation type="submission" date="2020-09" db="EMBL/GenBank/DDBJ databases">
        <authorList>
            <person name="Sun Q."/>
            <person name="Zhou Y."/>
        </authorList>
    </citation>
    <scope>NUCLEOTIDE SEQUENCE</scope>
    <source>
        <strain evidence="3">CGMCC 4.7679</strain>
    </source>
</reference>
<evidence type="ECO:0000259" key="2">
    <source>
        <dbReference type="Pfam" id="PF08327"/>
    </source>
</evidence>
<dbReference type="OrthoDB" id="8117292at2"/>
<evidence type="ECO:0000313" key="4">
    <source>
        <dbReference type="Proteomes" id="UP000658656"/>
    </source>
</evidence>
<proteinExistence type="inferred from homology"/>
<sequence length="196" mass="21075">MDVAEQINAVSRKVGDRSVVLRRGFVAEIEDLWGALTDPERLGQWFLPVSGDLELGGRYQLEGNASGEVLSCRRPELLRVSWEYGQAPPSVVEVRLRGVKGGTFLEVEHSGLDDEAQWDQFGPGAVGVGWDLTLLGLGLHVAGLSNPAGWTESDEAREYFVASSEAWAAAHEAAGEDPEQAAAAAERTAAAYAQVR</sequence>
<comment type="caution">
    <text evidence="3">The sequence shown here is derived from an EMBL/GenBank/DDBJ whole genome shotgun (WGS) entry which is preliminary data.</text>
</comment>
<name>A0A8H9J1C3_9PSEU</name>
<protein>
    <recommendedName>
        <fullName evidence="2">Activator of Hsp90 ATPase homologue 1/2-like C-terminal domain-containing protein</fullName>
    </recommendedName>
</protein>
<comment type="similarity">
    <text evidence="1">Belongs to the AHA1 family.</text>
</comment>
<dbReference type="RefSeq" id="WP_145938397.1">
    <property type="nucleotide sequence ID" value="NZ_BNAV01000005.1"/>
</dbReference>
<dbReference type="SUPFAM" id="SSF55961">
    <property type="entry name" value="Bet v1-like"/>
    <property type="match status" value="1"/>
</dbReference>
<dbReference type="InterPro" id="IPR013538">
    <property type="entry name" value="ASHA1/2-like_C"/>
</dbReference>